<dbReference type="InterPro" id="IPR001647">
    <property type="entry name" value="HTH_TetR"/>
</dbReference>
<reference evidence="4" key="1">
    <citation type="journal article" date="2014" name="Int. J. Syst. Evol. Microbiol.">
        <title>Complete genome sequence of Corynebacterium casei LMG S-19264T (=DSM 44701T), isolated from a smear-ripened cheese.</title>
        <authorList>
            <consortium name="US DOE Joint Genome Institute (JGI-PGF)"/>
            <person name="Walter F."/>
            <person name="Albersmeier A."/>
            <person name="Kalinowski J."/>
            <person name="Ruckert C."/>
        </authorList>
    </citation>
    <scope>NUCLEOTIDE SEQUENCE</scope>
    <source>
        <strain evidence="4">JCM 31311</strain>
    </source>
</reference>
<evidence type="ECO:0000256" key="2">
    <source>
        <dbReference type="PROSITE-ProRule" id="PRU00335"/>
    </source>
</evidence>
<dbReference type="PRINTS" id="PR00455">
    <property type="entry name" value="HTHTETR"/>
</dbReference>
<reference evidence="4" key="2">
    <citation type="submission" date="2020-09" db="EMBL/GenBank/DDBJ databases">
        <authorList>
            <person name="Sun Q."/>
            <person name="Ohkuma M."/>
        </authorList>
    </citation>
    <scope>NUCLEOTIDE SEQUENCE</scope>
    <source>
        <strain evidence="4">JCM 31311</strain>
    </source>
</reference>
<dbReference type="PROSITE" id="PS50977">
    <property type="entry name" value="HTH_TETR_2"/>
    <property type="match status" value="1"/>
</dbReference>
<dbReference type="RefSeq" id="WP_189089172.1">
    <property type="nucleotide sequence ID" value="NZ_BMQL01000006.1"/>
</dbReference>
<dbReference type="PANTHER" id="PTHR30055">
    <property type="entry name" value="HTH-TYPE TRANSCRIPTIONAL REGULATOR RUTR"/>
    <property type="match status" value="1"/>
</dbReference>
<dbReference type="PANTHER" id="PTHR30055:SF146">
    <property type="entry name" value="HTH-TYPE TRANSCRIPTIONAL DUAL REGULATOR CECR"/>
    <property type="match status" value="1"/>
</dbReference>
<comment type="caution">
    <text evidence="4">The sequence shown here is derived from an EMBL/GenBank/DDBJ whole genome shotgun (WGS) entry which is preliminary data.</text>
</comment>
<organism evidence="4 5">
    <name type="scientific">Deinococcus ruber</name>
    <dbReference type="NCBI Taxonomy" id="1848197"/>
    <lineage>
        <taxon>Bacteria</taxon>
        <taxon>Thermotogati</taxon>
        <taxon>Deinococcota</taxon>
        <taxon>Deinococci</taxon>
        <taxon>Deinococcales</taxon>
        <taxon>Deinococcaceae</taxon>
        <taxon>Deinococcus</taxon>
    </lineage>
</organism>
<feature type="DNA-binding region" description="H-T-H motif" evidence="2">
    <location>
        <begin position="35"/>
        <end position="54"/>
    </location>
</feature>
<dbReference type="Gene3D" id="1.10.357.10">
    <property type="entry name" value="Tetracycline Repressor, domain 2"/>
    <property type="match status" value="1"/>
</dbReference>
<dbReference type="GO" id="GO:0000976">
    <property type="term" value="F:transcription cis-regulatory region binding"/>
    <property type="evidence" value="ECO:0007669"/>
    <property type="project" value="TreeGrafter"/>
</dbReference>
<dbReference type="Proteomes" id="UP000603865">
    <property type="component" value="Unassembled WGS sequence"/>
</dbReference>
<dbReference type="InterPro" id="IPR009057">
    <property type="entry name" value="Homeodomain-like_sf"/>
</dbReference>
<evidence type="ECO:0000259" key="3">
    <source>
        <dbReference type="PROSITE" id="PS50977"/>
    </source>
</evidence>
<sequence length="186" mass="19901">MPDLQSTLSTSDVRRETVIQSAVQVFAQAGYLGTPVSAIAEHAHISPAYVFKLFPRKEDLFVAALTRCFLLIQTALERGAVAAVSQSPAAILEAMGTAYAALIADRSLLMLQVHAQSAASVPEIAAALRSGIGQITTFVKERSQAPDAAVQQFIAFGQLCHLITVAELDDNSADWARLLSHGIQHF</sequence>
<keyword evidence="5" id="KW-1185">Reference proteome</keyword>
<dbReference type="InterPro" id="IPR050109">
    <property type="entry name" value="HTH-type_TetR-like_transc_reg"/>
</dbReference>
<evidence type="ECO:0000313" key="5">
    <source>
        <dbReference type="Proteomes" id="UP000603865"/>
    </source>
</evidence>
<dbReference type="Pfam" id="PF00440">
    <property type="entry name" value="TetR_N"/>
    <property type="match status" value="1"/>
</dbReference>
<evidence type="ECO:0000256" key="1">
    <source>
        <dbReference type="ARBA" id="ARBA00023125"/>
    </source>
</evidence>
<keyword evidence="1 2" id="KW-0238">DNA-binding</keyword>
<feature type="domain" description="HTH tetR-type" evidence="3">
    <location>
        <begin position="12"/>
        <end position="72"/>
    </location>
</feature>
<dbReference type="GO" id="GO:0003700">
    <property type="term" value="F:DNA-binding transcription factor activity"/>
    <property type="evidence" value="ECO:0007669"/>
    <property type="project" value="TreeGrafter"/>
</dbReference>
<dbReference type="SUPFAM" id="SSF46689">
    <property type="entry name" value="Homeodomain-like"/>
    <property type="match status" value="1"/>
</dbReference>
<protein>
    <submittedName>
        <fullName evidence="4">TetR family transcriptional regulator</fullName>
    </submittedName>
</protein>
<gene>
    <name evidence="4" type="ORF">GCM10008957_16150</name>
</gene>
<name>A0A918F353_9DEIO</name>
<proteinExistence type="predicted"/>
<dbReference type="AlphaFoldDB" id="A0A918F353"/>
<evidence type="ECO:0000313" key="4">
    <source>
        <dbReference type="EMBL" id="GGR03962.1"/>
    </source>
</evidence>
<accession>A0A918F353</accession>
<dbReference type="EMBL" id="BMQL01000006">
    <property type="protein sequence ID" value="GGR03962.1"/>
    <property type="molecule type" value="Genomic_DNA"/>
</dbReference>